<evidence type="ECO:0000313" key="4">
    <source>
        <dbReference type="Proteomes" id="UP001157440"/>
    </source>
</evidence>
<keyword evidence="1" id="KW-0812">Transmembrane</keyword>
<evidence type="ECO:0000259" key="2">
    <source>
        <dbReference type="Pfam" id="PF07811"/>
    </source>
</evidence>
<dbReference type="RefSeq" id="WP_238196205.1">
    <property type="nucleotide sequence ID" value="NZ_BPQZ01000009.1"/>
</dbReference>
<dbReference type="AlphaFoldDB" id="A0AA37TFT3"/>
<dbReference type="Proteomes" id="UP001157440">
    <property type="component" value="Unassembled WGS sequence"/>
</dbReference>
<sequence length="189" mass="20223">MRCLVWRFGRSDAGAGAVEFALIAPIMILVMFASIEIPRAVMTGQRLARSARTMADLISRQNLGSLDDVYAAGSAVTRPYDTSGMGVVLSAIGVYANGTSFVSKVCSSKAQNATPRDVNSTIGPAPAASQEAKARYVMAEVTYAYKPLFNILPALKNYAFSYTITWPIRKGTTYNGKPEVVLPDGKPCA</sequence>
<evidence type="ECO:0000313" key="3">
    <source>
        <dbReference type="EMBL" id="GLS73064.1"/>
    </source>
</evidence>
<organism evidence="3 4">
    <name type="scientific">Methylobacterium tardum</name>
    <dbReference type="NCBI Taxonomy" id="374432"/>
    <lineage>
        <taxon>Bacteria</taxon>
        <taxon>Pseudomonadati</taxon>
        <taxon>Pseudomonadota</taxon>
        <taxon>Alphaproteobacteria</taxon>
        <taxon>Hyphomicrobiales</taxon>
        <taxon>Methylobacteriaceae</taxon>
        <taxon>Methylobacterium</taxon>
    </lineage>
</organism>
<accession>A0AA37TFT3</accession>
<keyword evidence="4" id="KW-1185">Reference proteome</keyword>
<dbReference type="EMBL" id="BSPL01000024">
    <property type="protein sequence ID" value="GLS73064.1"/>
    <property type="molecule type" value="Genomic_DNA"/>
</dbReference>
<keyword evidence="1" id="KW-1133">Transmembrane helix</keyword>
<dbReference type="Pfam" id="PF07811">
    <property type="entry name" value="TadE"/>
    <property type="match status" value="1"/>
</dbReference>
<feature type="domain" description="TadE-like" evidence="2">
    <location>
        <begin position="14"/>
        <end position="55"/>
    </location>
</feature>
<evidence type="ECO:0000256" key="1">
    <source>
        <dbReference type="SAM" id="Phobius"/>
    </source>
</evidence>
<proteinExistence type="predicted"/>
<feature type="transmembrane region" description="Helical" evidence="1">
    <location>
        <begin position="20"/>
        <end position="42"/>
    </location>
</feature>
<dbReference type="InterPro" id="IPR012495">
    <property type="entry name" value="TadE-like_dom"/>
</dbReference>
<gene>
    <name evidence="3" type="ORF">GCM10007890_50790</name>
</gene>
<keyword evidence="1" id="KW-0472">Membrane</keyword>
<comment type="caution">
    <text evidence="3">The sequence shown here is derived from an EMBL/GenBank/DDBJ whole genome shotgun (WGS) entry which is preliminary data.</text>
</comment>
<reference evidence="4" key="1">
    <citation type="journal article" date="2019" name="Int. J. Syst. Evol. Microbiol.">
        <title>The Global Catalogue of Microorganisms (GCM) 10K type strain sequencing project: providing services to taxonomists for standard genome sequencing and annotation.</title>
        <authorList>
            <consortium name="The Broad Institute Genomics Platform"/>
            <consortium name="The Broad Institute Genome Sequencing Center for Infectious Disease"/>
            <person name="Wu L."/>
            <person name="Ma J."/>
        </authorList>
    </citation>
    <scope>NUCLEOTIDE SEQUENCE [LARGE SCALE GENOMIC DNA]</scope>
    <source>
        <strain evidence="4">NBRC 103632</strain>
    </source>
</reference>
<protein>
    <recommendedName>
        <fullName evidence="2">TadE-like domain-containing protein</fullName>
    </recommendedName>
</protein>
<name>A0AA37TFT3_9HYPH</name>